<dbReference type="InterPro" id="IPR012337">
    <property type="entry name" value="RNaseH-like_sf"/>
</dbReference>
<dbReference type="PANTHER" id="PTHR15728">
    <property type="entry name" value="DEADENYLATION COMPLEX CATALYTIC SUBUNIT PAN2"/>
    <property type="match status" value="1"/>
</dbReference>
<dbReference type="SMART" id="SM00479">
    <property type="entry name" value="EXOIII"/>
    <property type="match status" value="1"/>
</dbReference>
<dbReference type="GeneID" id="20082586"/>
<evidence type="ECO:0000256" key="1">
    <source>
        <dbReference type="SAM" id="MobiDB-lite"/>
    </source>
</evidence>
<dbReference type="SUPFAM" id="SSF53098">
    <property type="entry name" value="Ribonuclease H-like"/>
    <property type="match status" value="1"/>
</dbReference>
<dbReference type="Gene3D" id="3.30.420.10">
    <property type="entry name" value="Ribonuclease H-like superfamily/Ribonuclease H"/>
    <property type="match status" value="1"/>
</dbReference>
<dbReference type="GO" id="GO:0000932">
    <property type="term" value="C:P-body"/>
    <property type="evidence" value="ECO:0007669"/>
    <property type="project" value="TreeGrafter"/>
</dbReference>
<dbReference type="GO" id="GO:0031251">
    <property type="term" value="C:PAN complex"/>
    <property type="evidence" value="ECO:0007669"/>
    <property type="project" value="TreeGrafter"/>
</dbReference>
<feature type="region of interest" description="Disordered" evidence="1">
    <location>
        <begin position="369"/>
        <end position="395"/>
    </location>
</feature>
<dbReference type="CDD" id="cd06143">
    <property type="entry name" value="PAN2_exo"/>
    <property type="match status" value="1"/>
</dbReference>
<dbReference type="Pfam" id="PF00929">
    <property type="entry name" value="RNase_T"/>
    <property type="match status" value="1"/>
</dbReference>
<dbReference type="InterPro" id="IPR036322">
    <property type="entry name" value="WD40_repeat_dom_sf"/>
</dbReference>
<evidence type="ECO:0000313" key="3">
    <source>
        <dbReference type="EMBL" id="ETW03110.1"/>
    </source>
</evidence>
<organism evidence="3">
    <name type="scientific">Aphanomyces invadans</name>
    <dbReference type="NCBI Taxonomy" id="157072"/>
    <lineage>
        <taxon>Eukaryota</taxon>
        <taxon>Sar</taxon>
        <taxon>Stramenopiles</taxon>
        <taxon>Oomycota</taxon>
        <taxon>Saprolegniomycetes</taxon>
        <taxon>Saprolegniales</taxon>
        <taxon>Verrucalvaceae</taxon>
        <taxon>Aphanomyces</taxon>
    </lineage>
</organism>
<dbReference type="Gene3D" id="3.90.70.10">
    <property type="entry name" value="Cysteine proteinases"/>
    <property type="match status" value="2"/>
</dbReference>
<proteinExistence type="predicted"/>
<dbReference type="STRING" id="157072.A0A024UA66"/>
<sequence length="1060" mass="116409">MMGQHPMQVAQQQQLHGYDYHYSDAGLMPSSIFGAAGEEWAEIVRVSASAMPTSETVTAGAVAFDRCHEMLWVGCSDGRLTSYLLPTLDKYTSVTSNPGSIKQLVPTYGGVVAISDHAATIRSRGCVQTHAIVVDGARQITCGSLNIHDPIKPSDVLLVGTDAGLLSAYDLHGYHPLQPMWFLDLHVSTAALASSDDSPLICAGSSQGRLDFFDGDHRSHRVAASIPLAHSGSIVTIDVMDNYVLTCGISSRSINPYDKYAPVKIYPDPLVKLFDVRTMSLVSSIPFPSSTGLPPIFVKFHMSENAFYAADAGGDLVLFDMVDPMQYSLVGHLHPSVTAFDASLSGELIATGSRDGTVVMYDSGLSTSPRALLDEPEDPLEFPRPASRPPLTLSPLEPAPASRYVFRPSVDEFGQEITPLSAWLPSTNVDNTFKLNMTLVVAPKPTKVLHPEFEKKVQQKHTIGFTSHRGYDRNSFVFGKGRATALATVDPRSAETTPRRRDSVSRSIGSAKSFDEADPLWHVPPSYKYTEINMSKHSMDGFVFDFSKHNQSSTHVGFENALPYAYMNAALQLLYATPGVRTLVLAHLCDDASCVRCELGFLFHMMAQTTSLALQKNRSVQITNFLSALHQIHGVAAAGLFDKTLSILVRVDRFFALLCRYLDLVSPTLHHVVLPPLPDDDLTFESLVAKHVSPDLPLGGEFVAVSCDPASWLLNDDIKERWATPGWVPVTLTLPTGETYTLIGVISAVVRNVVKSHLISGPNAHLVTHVVGPDGLWMLLNDFTVSESSVDDAINFSPPWKYPSVLLYRREGSPVVLDTTAPPAPIPSTIFDAAPLNPTVARPRMSTVTLPKKGDRVAIDTEFVIVEMEEATLQTDGTRVVIKESRQSLARVSVIHGETDAVLVDDYILPNEPVVDYLTRFSGLTGEDLDPARSRHPVVSLKTAYMKLRYLVDAGCLFVGHGLHKDFRIVNIFVPPNQIIDTVELYQQPNMRKIALRFLCAYLLKAEIQLDTHDSIEDARAALRLHNKYLELVATNEFDKTLVEIYSAGRHCRWKIADLE</sequence>
<protein>
    <recommendedName>
        <fullName evidence="2">Exonuclease domain-containing protein</fullName>
    </recommendedName>
</protein>
<gene>
    <name evidence="3" type="ORF">H310_05536</name>
</gene>
<dbReference type="EMBL" id="KI913960">
    <property type="protein sequence ID" value="ETW03110.1"/>
    <property type="molecule type" value="Genomic_DNA"/>
</dbReference>
<dbReference type="Pfam" id="PF20770">
    <property type="entry name" value="PAN2_N"/>
    <property type="match status" value="1"/>
</dbReference>
<dbReference type="SUPFAM" id="SSF54001">
    <property type="entry name" value="Cysteine proteinases"/>
    <property type="match status" value="1"/>
</dbReference>
<dbReference type="eggNOG" id="KOG1275">
    <property type="taxonomic scope" value="Eukaryota"/>
</dbReference>
<dbReference type="VEuPathDB" id="FungiDB:H310_05536"/>
<dbReference type="OrthoDB" id="16516at2759"/>
<dbReference type="GO" id="GO:0003676">
    <property type="term" value="F:nucleic acid binding"/>
    <property type="evidence" value="ECO:0007669"/>
    <property type="project" value="InterPro"/>
</dbReference>
<dbReference type="SUPFAM" id="SSF50978">
    <property type="entry name" value="WD40 repeat-like"/>
    <property type="match status" value="1"/>
</dbReference>
<dbReference type="InterPro" id="IPR015943">
    <property type="entry name" value="WD40/YVTN_repeat-like_dom_sf"/>
</dbReference>
<dbReference type="InterPro" id="IPR028881">
    <property type="entry name" value="PAN2_UCH_dom"/>
</dbReference>
<name>A0A024UA66_9STRA</name>
<dbReference type="AlphaFoldDB" id="A0A024UA66"/>
<dbReference type="InterPro" id="IPR038765">
    <property type="entry name" value="Papain-like_cys_pep_sf"/>
</dbReference>
<reference evidence="3" key="1">
    <citation type="submission" date="2013-12" db="EMBL/GenBank/DDBJ databases">
        <title>The Genome Sequence of Aphanomyces invadans NJM9701.</title>
        <authorList>
            <consortium name="The Broad Institute Genomics Platform"/>
            <person name="Russ C."/>
            <person name="Tyler B."/>
            <person name="van West P."/>
            <person name="Dieguez-Uribeondo J."/>
            <person name="Young S.K."/>
            <person name="Zeng Q."/>
            <person name="Gargeya S."/>
            <person name="Fitzgerald M."/>
            <person name="Abouelleil A."/>
            <person name="Alvarado L."/>
            <person name="Chapman S.B."/>
            <person name="Gainer-Dewar J."/>
            <person name="Goldberg J."/>
            <person name="Griggs A."/>
            <person name="Gujja S."/>
            <person name="Hansen M."/>
            <person name="Howarth C."/>
            <person name="Imamovic A."/>
            <person name="Ireland A."/>
            <person name="Larimer J."/>
            <person name="McCowan C."/>
            <person name="Murphy C."/>
            <person name="Pearson M."/>
            <person name="Poon T.W."/>
            <person name="Priest M."/>
            <person name="Roberts A."/>
            <person name="Saif S."/>
            <person name="Shea T."/>
            <person name="Sykes S."/>
            <person name="Wortman J."/>
            <person name="Nusbaum C."/>
            <person name="Birren B."/>
        </authorList>
    </citation>
    <scope>NUCLEOTIDE SEQUENCE [LARGE SCALE GENOMIC DNA]</scope>
    <source>
        <strain evidence="3">NJM9701</strain>
    </source>
</reference>
<dbReference type="InterPro" id="IPR036397">
    <property type="entry name" value="RNaseH_sf"/>
</dbReference>
<evidence type="ECO:0000259" key="2">
    <source>
        <dbReference type="SMART" id="SM00479"/>
    </source>
</evidence>
<dbReference type="GO" id="GO:0000289">
    <property type="term" value="P:nuclear-transcribed mRNA poly(A) tail shortening"/>
    <property type="evidence" value="ECO:0007669"/>
    <property type="project" value="TreeGrafter"/>
</dbReference>
<dbReference type="GO" id="GO:0004535">
    <property type="term" value="F:poly(A)-specific ribonuclease activity"/>
    <property type="evidence" value="ECO:0007669"/>
    <property type="project" value="TreeGrafter"/>
</dbReference>
<dbReference type="Gene3D" id="2.130.10.10">
    <property type="entry name" value="YVTN repeat-like/Quinoprotein amine dehydrogenase"/>
    <property type="match status" value="1"/>
</dbReference>
<dbReference type="InterPro" id="IPR048841">
    <property type="entry name" value="PAN2_N"/>
</dbReference>
<dbReference type="RefSeq" id="XP_008868494.1">
    <property type="nucleotide sequence ID" value="XM_008870272.1"/>
</dbReference>
<dbReference type="PANTHER" id="PTHR15728:SF0">
    <property type="entry name" value="PAN2-PAN3 DEADENYLATION COMPLEX CATALYTIC SUBUNIT PAN2"/>
    <property type="match status" value="1"/>
</dbReference>
<feature type="domain" description="Exonuclease" evidence="2">
    <location>
        <begin position="855"/>
        <end position="1035"/>
    </location>
</feature>
<dbReference type="InterPro" id="IPR001680">
    <property type="entry name" value="WD40_rpt"/>
</dbReference>
<dbReference type="InterPro" id="IPR050785">
    <property type="entry name" value="PAN2-PAN3_catalytic_subunit"/>
</dbReference>
<dbReference type="FunFam" id="3.30.420.10:FF:000175">
    <property type="entry name" value="RNA exonuclease 5"/>
    <property type="match status" value="1"/>
</dbReference>
<dbReference type="Pfam" id="PF13423">
    <property type="entry name" value="UCH_1"/>
    <property type="match status" value="1"/>
</dbReference>
<accession>A0A024UA66</accession>
<dbReference type="InterPro" id="IPR013520">
    <property type="entry name" value="Ribonucl_H"/>
</dbReference>
<dbReference type="SMART" id="SM00320">
    <property type="entry name" value="WD40"/>
    <property type="match status" value="3"/>
</dbReference>